<comment type="caution">
    <text evidence="1">The sequence shown here is derived from an EMBL/GenBank/DDBJ whole genome shotgun (WGS) entry which is preliminary data.</text>
</comment>
<evidence type="ECO:0000313" key="2">
    <source>
        <dbReference type="Proteomes" id="UP000532746"/>
    </source>
</evidence>
<dbReference type="RefSeq" id="WP_183403801.1">
    <property type="nucleotide sequence ID" value="NZ_JACHGG010000003.1"/>
</dbReference>
<keyword evidence="2" id="KW-1185">Reference proteome</keyword>
<name>A0A7W9T1K5_9BACT</name>
<dbReference type="Proteomes" id="UP000532746">
    <property type="component" value="Unassembled WGS sequence"/>
</dbReference>
<protein>
    <submittedName>
        <fullName evidence="1">Uncharacterized protein</fullName>
    </submittedName>
</protein>
<accession>A0A7W9T1K5</accession>
<sequence length="220" mass="24661">MLHQLFPKAQQRRLEPATYRETIVRTLCVFTGIALLLGGVFSCGPTSDSKNIVLSKPPHPTPVQAVIHYAHQMARRARFTTPKSRQYGNGTISHSDNSFFTIVLSDYTVQVYMNQEQQPETVFISAYHPAPSSDTAQNKKVYPAPPDQLTALGNLRHVFGQGKAGPVMEVKDARWQRHPVLFDYHPSAKGRQVQIRATMPAPNYPDSSMIHSIMLSAYEQ</sequence>
<organism evidence="1 2">
    <name type="scientific">Hymenobacter luteus</name>
    <dbReference type="NCBI Taxonomy" id="1411122"/>
    <lineage>
        <taxon>Bacteria</taxon>
        <taxon>Pseudomonadati</taxon>
        <taxon>Bacteroidota</taxon>
        <taxon>Cytophagia</taxon>
        <taxon>Cytophagales</taxon>
        <taxon>Hymenobacteraceae</taxon>
        <taxon>Hymenobacter</taxon>
    </lineage>
</organism>
<proteinExistence type="predicted"/>
<dbReference type="AlphaFoldDB" id="A0A7W9T1K5"/>
<evidence type="ECO:0000313" key="1">
    <source>
        <dbReference type="EMBL" id="MBB6059756.1"/>
    </source>
</evidence>
<dbReference type="EMBL" id="JACHGG010000003">
    <property type="protein sequence ID" value="MBB6059756.1"/>
    <property type="molecule type" value="Genomic_DNA"/>
</dbReference>
<reference evidence="1 2" key="1">
    <citation type="submission" date="2020-08" db="EMBL/GenBank/DDBJ databases">
        <title>Genomic Encyclopedia of Type Strains, Phase IV (KMG-IV): sequencing the most valuable type-strain genomes for metagenomic binning, comparative biology and taxonomic classification.</title>
        <authorList>
            <person name="Goeker M."/>
        </authorList>
    </citation>
    <scope>NUCLEOTIDE SEQUENCE [LARGE SCALE GENOMIC DNA]</scope>
    <source>
        <strain evidence="1 2">DSM 26718</strain>
    </source>
</reference>
<gene>
    <name evidence="1" type="ORF">HNQ93_002616</name>
</gene>